<feature type="signal peptide" evidence="12">
    <location>
        <begin position="1"/>
        <end position="28"/>
    </location>
</feature>
<dbReference type="PANTHER" id="PTHR37425">
    <property type="match status" value="1"/>
</dbReference>
<dbReference type="InterPro" id="IPR010275">
    <property type="entry name" value="MepK"/>
</dbReference>
<dbReference type="PROSITE" id="PS51318">
    <property type="entry name" value="TAT"/>
    <property type="match status" value="1"/>
</dbReference>
<dbReference type="InterPro" id="IPR006311">
    <property type="entry name" value="TAT_signal"/>
</dbReference>
<dbReference type="RefSeq" id="WP_237361572.1">
    <property type="nucleotide sequence ID" value="NZ_CAKLDM010000002.1"/>
</dbReference>
<dbReference type="Proteomes" id="UP000838748">
    <property type="component" value="Unassembled WGS sequence"/>
</dbReference>
<evidence type="ECO:0000256" key="4">
    <source>
        <dbReference type="ARBA" id="ARBA00022723"/>
    </source>
</evidence>
<sequence length="189" mass="21333">MVFSRRQFLKLSAGGLLLATGLPRLVQAQALPVAKCPTDPRSLTFNNLHTNERLDCCYFDGSDYVESVLTNLNHFCRDFRRNEVHVMDRKLFDLLYQIKLLLATDAEVELVSGYRSLATNNALRKHSHGVAKHSYHTKGQAIDFRLKGVPLNEVHEAALALEQGGVGYYPRSNFVHIDTGPVRHWSQSV</sequence>
<evidence type="ECO:0000256" key="5">
    <source>
        <dbReference type="ARBA" id="ARBA00022729"/>
    </source>
</evidence>
<evidence type="ECO:0000256" key="3">
    <source>
        <dbReference type="ARBA" id="ARBA00022670"/>
    </source>
</evidence>
<keyword evidence="4" id="KW-0479">Metal-binding</keyword>
<dbReference type="Gene3D" id="3.30.1380.10">
    <property type="match status" value="1"/>
</dbReference>
<dbReference type="CDD" id="cd14844">
    <property type="entry name" value="Zn-DD-carboxypeptidase_like"/>
    <property type="match status" value="1"/>
</dbReference>
<evidence type="ECO:0000256" key="9">
    <source>
        <dbReference type="ARBA" id="ARBA00023316"/>
    </source>
</evidence>
<reference evidence="13" key="1">
    <citation type="submission" date="2021-11" db="EMBL/GenBank/DDBJ databases">
        <authorList>
            <person name="Rodrigo-Torres L."/>
            <person name="Arahal R. D."/>
            <person name="Lucena T."/>
        </authorList>
    </citation>
    <scope>NUCLEOTIDE SEQUENCE</scope>
    <source>
        <strain evidence="13">CECT 7928</strain>
    </source>
</reference>
<dbReference type="Pfam" id="PF05951">
    <property type="entry name" value="Peptidase_M15_2"/>
    <property type="match status" value="1"/>
</dbReference>
<keyword evidence="7" id="KW-0862">Zinc</keyword>
<evidence type="ECO:0000313" key="14">
    <source>
        <dbReference type="Proteomes" id="UP000838748"/>
    </source>
</evidence>
<feature type="chain" id="PRO_5046726404" description="Murein endopeptidase K" evidence="12">
    <location>
        <begin position="29"/>
        <end position="189"/>
    </location>
</feature>
<evidence type="ECO:0000256" key="12">
    <source>
        <dbReference type="SAM" id="SignalP"/>
    </source>
</evidence>
<keyword evidence="6" id="KW-0378">Hydrolase</keyword>
<evidence type="ECO:0000256" key="7">
    <source>
        <dbReference type="ARBA" id="ARBA00022833"/>
    </source>
</evidence>
<comment type="cofactor">
    <cofactor evidence="1">
        <name>Zn(2+)</name>
        <dbReference type="ChEBI" id="CHEBI:29105"/>
    </cofactor>
</comment>
<protein>
    <recommendedName>
        <fullName evidence="11">Murein endopeptidase K</fullName>
    </recommendedName>
</protein>
<evidence type="ECO:0000256" key="6">
    <source>
        <dbReference type="ARBA" id="ARBA00022801"/>
    </source>
</evidence>
<evidence type="ECO:0000256" key="8">
    <source>
        <dbReference type="ARBA" id="ARBA00023049"/>
    </source>
</evidence>
<evidence type="ECO:0000256" key="10">
    <source>
        <dbReference type="ARBA" id="ARBA00093448"/>
    </source>
</evidence>
<comment type="similarity">
    <text evidence="10">Belongs to the peptidase M15 family.</text>
</comment>
<dbReference type="PANTHER" id="PTHR37425:SF1">
    <property type="entry name" value="OUTER MEMBRANE PROTEIN"/>
    <property type="match status" value="1"/>
</dbReference>
<keyword evidence="3" id="KW-0645">Protease</keyword>
<evidence type="ECO:0000256" key="1">
    <source>
        <dbReference type="ARBA" id="ARBA00001947"/>
    </source>
</evidence>
<comment type="pathway">
    <text evidence="2">Cell wall biogenesis; cell wall polysaccharide biosynthesis.</text>
</comment>
<gene>
    <name evidence="13" type="ORF">VMF7928_02270</name>
</gene>
<organism evidence="13 14">
    <name type="scientific">Vibrio marisflavi CECT 7928</name>
    <dbReference type="NCBI Taxonomy" id="634439"/>
    <lineage>
        <taxon>Bacteria</taxon>
        <taxon>Pseudomonadati</taxon>
        <taxon>Pseudomonadota</taxon>
        <taxon>Gammaproteobacteria</taxon>
        <taxon>Vibrionales</taxon>
        <taxon>Vibrionaceae</taxon>
        <taxon>Vibrio</taxon>
    </lineage>
</organism>
<keyword evidence="9" id="KW-0961">Cell wall biogenesis/degradation</keyword>
<comment type="caution">
    <text evidence="13">The sequence shown here is derived from an EMBL/GenBank/DDBJ whole genome shotgun (WGS) entry which is preliminary data.</text>
</comment>
<accession>A0ABN8E4F0</accession>
<evidence type="ECO:0000256" key="2">
    <source>
        <dbReference type="ARBA" id="ARBA00004776"/>
    </source>
</evidence>
<dbReference type="InterPro" id="IPR009045">
    <property type="entry name" value="Zn_M74/Hedgehog-like"/>
</dbReference>
<dbReference type="SUPFAM" id="SSF55166">
    <property type="entry name" value="Hedgehog/DD-peptidase"/>
    <property type="match status" value="1"/>
</dbReference>
<name>A0ABN8E4F0_9VIBR</name>
<keyword evidence="5 12" id="KW-0732">Signal</keyword>
<evidence type="ECO:0000256" key="11">
    <source>
        <dbReference type="ARBA" id="ARBA00093666"/>
    </source>
</evidence>
<evidence type="ECO:0000313" key="13">
    <source>
        <dbReference type="EMBL" id="CAH0539595.1"/>
    </source>
</evidence>
<keyword evidence="8" id="KW-0482">Metalloprotease</keyword>
<proteinExistence type="inferred from homology"/>
<dbReference type="EMBL" id="CAKLDM010000002">
    <property type="protein sequence ID" value="CAH0539595.1"/>
    <property type="molecule type" value="Genomic_DNA"/>
</dbReference>
<keyword evidence="14" id="KW-1185">Reference proteome</keyword>